<keyword evidence="3" id="KW-1185">Reference proteome</keyword>
<feature type="compositionally biased region" description="Basic and acidic residues" evidence="1">
    <location>
        <begin position="1"/>
        <end position="21"/>
    </location>
</feature>
<organism evidence="2 3">
    <name type="scientific">Laccaria amethystina LaAM-08-1</name>
    <dbReference type="NCBI Taxonomy" id="1095629"/>
    <lineage>
        <taxon>Eukaryota</taxon>
        <taxon>Fungi</taxon>
        <taxon>Dikarya</taxon>
        <taxon>Basidiomycota</taxon>
        <taxon>Agaricomycotina</taxon>
        <taxon>Agaricomycetes</taxon>
        <taxon>Agaricomycetidae</taxon>
        <taxon>Agaricales</taxon>
        <taxon>Agaricineae</taxon>
        <taxon>Hydnangiaceae</taxon>
        <taxon>Laccaria</taxon>
    </lineage>
</organism>
<dbReference type="AlphaFoldDB" id="A0A0C9XEF0"/>
<evidence type="ECO:0000313" key="2">
    <source>
        <dbReference type="EMBL" id="KIJ96051.1"/>
    </source>
</evidence>
<proteinExistence type="predicted"/>
<feature type="region of interest" description="Disordered" evidence="1">
    <location>
        <begin position="1"/>
        <end position="24"/>
    </location>
</feature>
<evidence type="ECO:0000256" key="1">
    <source>
        <dbReference type="SAM" id="MobiDB-lite"/>
    </source>
</evidence>
<dbReference type="EMBL" id="KN838734">
    <property type="protein sequence ID" value="KIJ96051.1"/>
    <property type="molecule type" value="Genomic_DNA"/>
</dbReference>
<evidence type="ECO:0000313" key="3">
    <source>
        <dbReference type="Proteomes" id="UP000054477"/>
    </source>
</evidence>
<dbReference type="Proteomes" id="UP000054477">
    <property type="component" value="Unassembled WGS sequence"/>
</dbReference>
<reference evidence="3" key="2">
    <citation type="submission" date="2015-01" db="EMBL/GenBank/DDBJ databases">
        <title>Evolutionary Origins and Diversification of the Mycorrhizal Mutualists.</title>
        <authorList>
            <consortium name="DOE Joint Genome Institute"/>
            <consortium name="Mycorrhizal Genomics Consortium"/>
            <person name="Kohler A."/>
            <person name="Kuo A."/>
            <person name="Nagy L.G."/>
            <person name="Floudas D."/>
            <person name="Copeland A."/>
            <person name="Barry K.W."/>
            <person name="Cichocki N."/>
            <person name="Veneault-Fourrey C."/>
            <person name="LaButti K."/>
            <person name="Lindquist E.A."/>
            <person name="Lipzen A."/>
            <person name="Lundell T."/>
            <person name="Morin E."/>
            <person name="Murat C."/>
            <person name="Riley R."/>
            <person name="Ohm R."/>
            <person name="Sun H."/>
            <person name="Tunlid A."/>
            <person name="Henrissat B."/>
            <person name="Grigoriev I.V."/>
            <person name="Hibbett D.S."/>
            <person name="Martin F."/>
        </authorList>
    </citation>
    <scope>NUCLEOTIDE SEQUENCE [LARGE SCALE GENOMIC DNA]</scope>
    <source>
        <strain evidence="3">LaAM-08-1</strain>
    </source>
</reference>
<dbReference type="HOGENOM" id="CLU_2961134_0_0_1"/>
<sequence length="59" mass="7022">MRVNDTDTLSKLDKGEGRVTWKDPNYAQSRIPSYEQSYRGWSTKLQGITQRERRFSRIN</sequence>
<protein>
    <submittedName>
        <fullName evidence="2">Uncharacterized protein</fullName>
    </submittedName>
</protein>
<gene>
    <name evidence="2" type="ORF">K443DRAFT_297670</name>
</gene>
<name>A0A0C9XEF0_9AGAR</name>
<reference evidence="2 3" key="1">
    <citation type="submission" date="2014-04" db="EMBL/GenBank/DDBJ databases">
        <authorList>
            <consortium name="DOE Joint Genome Institute"/>
            <person name="Kuo A."/>
            <person name="Kohler A."/>
            <person name="Nagy L.G."/>
            <person name="Floudas D."/>
            <person name="Copeland A."/>
            <person name="Barry K.W."/>
            <person name="Cichocki N."/>
            <person name="Veneault-Fourrey C."/>
            <person name="LaButti K."/>
            <person name="Lindquist E.A."/>
            <person name="Lipzen A."/>
            <person name="Lundell T."/>
            <person name="Morin E."/>
            <person name="Murat C."/>
            <person name="Sun H."/>
            <person name="Tunlid A."/>
            <person name="Henrissat B."/>
            <person name="Grigoriev I.V."/>
            <person name="Hibbett D.S."/>
            <person name="Martin F."/>
            <person name="Nordberg H.P."/>
            <person name="Cantor M.N."/>
            <person name="Hua S.X."/>
        </authorList>
    </citation>
    <scope>NUCLEOTIDE SEQUENCE [LARGE SCALE GENOMIC DNA]</scope>
    <source>
        <strain evidence="2 3">LaAM-08-1</strain>
    </source>
</reference>
<accession>A0A0C9XEF0</accession>